<dbReference type="Pfam" id="PF04632">
    <property type="entry name" value="FUSC"/>
    <property type="match status" value="1"/>
</dbReference>
<dbReference type="AlphaFoldDB" id="A0A3G2HTY8"/>
<feature type="transmembrane region" description="Helical" evidence="1">
    <location>
        <begin position="418"/>
        <end position="437"/>
    </location>
</feature>
<keyword evidence="1" id="KW-1133">Transmembrane helix</keyword>
<feature type="transmembrane region" description="Helical" evidence="1">
    <location>
        <begin position="86"/>
        <end position="106"/>
    </location>
</feature>
<evidence type="ECO:0000256" key="1">
    <source>
        <dbReference type="SAM" id="Phobius"/>
    </source>
</evidence>
<keyword evidence="1" id="KW-0472">Membrane</keyword>
<evidence type="ECO:0000313" key="3">
    <source>
        <dbReference type="EMBL" id="UQN37235.1"/>
    </source>
</evidence>
<dbReference type="KEGG" id="aaqu:D3M96_08225"/>
<dbReference type="Proteomes" id="UP000268070">
    <property type="component" value="Chromosome"/>
</dbReference>
<feature type="transmembrane region" description="Helical" evidence="1">
    <location>
        <begin position="387"/>
        <end position="406"/>
    </location>
</feature>
<dbReference type="GeneID" id="96868455"/>
<feature type="transmembrane region" description="Helical" evidence="1">
    <location>
        <begin position="62"/>
        <end position="80"/>
    </location>
</feature>
<reference evidence="3 5" key="2">
    <citation type="journal article" date="2022" name="Int. J. Syst. Evol. Microbiol.">
        <title>Characterization of Alcaligenes aquatilis as a novel member of heterotrophic nitrifier-aerobic denitrifier and its performance in treating piggery wastewater.</title>
        <authorList>
            <person name="Cao X."/>
            <person name="Zhao B."/>
            <person name="Wu Y."/>
            <person name="Huang J."/>
            <person name="Wang H."/>
            <person name="Sun X."/>
            <person name="Li S."/>
        </authorList>
    </citation>
    <scope>NUCLEOTIDE SEQUENCE [LARGE SCALE GENOMIC DNA]</scope>
    <source>
        <strain evidence="3 5">AS1</strain>
    </source>
</reference>
<dbReference type="GO" id="GO:0005886">
    <property type="term" value="C:plasma membrane"/>
    <property type="evidence" value="ECO:0007669"/>
    <property type="project" value="InterPro"/>
</dbReference>
<gene>
    <name evidence="2" type="ORF">D3M96_08225</name>
    <name evidence="3" type="ORF">MTR80_05905</name>
</gene>
<dbReference type="Proteomes" id="UP000831759">
    <property type="component" value="Chromosome"/>
</dbReference>
<dbReference type="GO" id="GO:0022857">
    <property type="term" value="F:transmembrane transporter activity"/>
    <property type="evidence" value="ECO:0007669"/>
    <property type="project" value="InterPro"/>
</dbReference>
<evidence type="ECO:0000313" key="2">
    <source>
        <dbReference type="EMBL" id="AYN20514.1"/>
    </source>
</evidence>
<sequence length="639" mass="69796">MFAFSPWMQLDRPALLHGLNMAMAAWLSFAIAVLLSVDNPFWAAMPVWVLSQAYRGLVYERALWRILGTLIGAGLGLAFLHLPNAYLQLLGMALVVGVASALTHVLRGALSYLPMLAGITIGVVVLPSVLAPDTSLDLALSRVECTLIGVLVTTLLCSRTTPRSQRKTYYQRVRVLAADALRLAAHALGPSYAQPDQALLSRIRQEMVDLDGQARILAAGSWDAYRRLPYVDAFLYAVIELLAASEMIVRQRERGRCLAADYASSLLEQAQRLQDGQPLKVLAKTAARQEGQISLARLRRAMGQIQRAEEGLFATQAPARRGRHRFLTTPAISVDWPLATRTGLISGLAAFSAGAIAFALSSPALELMAMGVCTFSIILGSMPRPQLMSRTMFTGITVGVVVASLYRYLLQGHLVTDWQVIASVLPFVVIGGLLRANRPTSAWALDANMCFQLASQAGMAAVTGPIILKESLPLLAGSAVVCSAFFLLPRRTHPRGQALVRRVVRELYPLIRRSRPRLFRVWRGRVARQWVQLLHWMGEQTPPGLLSLINLGRGVIELKRLAKRGAQQQACVSLVGELLEGFEHQPQELAQQLQRISQSCSDTVLAQAILDVAQSLQGATPVLVYAYPPNAMPRAVETS</sequence>
<dbReference type="EMBL" id="CP094619">
    <property type="protein sequence ID" value="UQN37235.1"/>
    <property type="molecule type" value="Genomic_DNA"/>
</dbReference>
<feature type="transmembrane region" description="Helical" evidence="1">
    <location>
        <begin position="113"/>
        <end position="132"/>
    </location>
</feature>
<keyword evidence="5" id="KW-1185">Reference proteome</keyword>
<dbReference type="EMBL" id="CP032153">
    <property type="protein sequence ID" value="AYN20514.1"/>
    <property type="molecule type" value="Genomic_DNA"/>
</dbReference>
<reference evidence="2 4" key="1">
    <citation type="submission" date="2018-09" db="EMBL/GenBank/DDBJ databases">
        <title>Complete genome sequence of the hydrocarbonoclastic bacterium Alcaligenes aquatilis QD168, isolated from a crude-oil polluted marine sediment of Central Chile.</title>
        <authorList>
            <person name="Duran R.E."/>
            <person name="Barra B."/>
            <person name="Salva-Serra F."/>
            <person name="Mendez V."/>
            <person name="Moore E.R.B."/>
            <person name="Seeger M."/>
        </authorList>
    </citation>
    <scope>NUCLEOTIDE SEQUENCE [LARGE SCALE GENOMIC DNA]</scope>
    <source>
        <strain evidence="2 4">QD168</strain>
    </source>
</reference>
<dbReference type="RefSeq" id="WP_094196222.1">
    <property type="nucleotide sequence ID" value="NZ_CP022390.1"/>
</dbReference>
<feature type="transmembrane region" description="Helical" evidence="1">
    <location>
        <begin position="364"/>
        <end position="380"/>
    </location>
</feature>
<keyword evidence="1" id="KW-0812">Transmembrane</keyword>
<proteinExistence type="predicted"/>
<dbReference type="InterPro" id="IPR006726">
    <property type="entry name" value="PHBA_efflux_AaeB/fusaric-R"/>
</dbReference>
<feature type="transmembrane region" description="Helical" evidence="1">
    <location>
        <begin position="23"/>
        <end position="50"/>
    </location>
</feature>
<name>A0A3G2HTY8_9BURK</name>
<evidence type="ECO:0000313" key="5">
    <source>
        <dbReference type="Proteomes" id="UP000831759"/>
    </source>
</evidence>
<organism evidence="2 4">
    <name type="scientific">Alcaligenes aquatilis</name>
    <dbReference type="NCBI Taxonomy" id="323284"/>
    <lineage>
        <taxon>Bacteria</taxon>
        <taxon>Pseudomonadati</taxon>
        <taxon>Pseudomonadota</taxon>
        <taxon>Betaproteobacteria</taxon>
        <taxon>Burkholderiales</taxon>
        <taxon>Alcaligenaceae</taxon>
        <taxon>Alcaligenes</taxon>
    </lineage>
</organism>
<protein>
    <submittedName>
        <fullName evidence="3">FUSC family protein</fullName>
    </submittedName>
</protein>
<evidence type="ECO:0000313" key="4">
    <source>
        <dbReference type="Proteomes" id="UP000268070"/>
    </source>
</evidence>
<dbReference type="OrthoDB" id="9807111at2"/>
<accession>A0A3G2HTY8</accession>